<reference evidence="2" key="1">
    <citation type="submission" date="2022-07" db="EMBL/GenBank/DDBJ databases">
        <authorList>
            <person name="Trinca V."/>
            <person name="Uliana J.V.C."/>
            <person name="Torres T.T."/>
            <person name="Ward R.J."/>
            <person name="Monesi N."/>
        </authorList>
    </citation>
    <scope>NUCLEOTIDE SEQUENCE</scope>
    <source>
        <strain evidence="2">HSMRA1968</strain>
        <tissue evidence="2">Whole embryos</tissue>
    </source>
</reference>
<evidence type="ECO:0000256" key="1">
    <source>
        <dbReference type="SAM" id="MobiDB-lite"/>
    </source>
</evidence>
<feature type="non-terminal residue" evidence="2">
    <location>
        <position position="1014"/>
    </location>
</feature>
<gene>
    <name evidence="2" type="primary">EPC1</name>
    <name evidence="2" type="ORF">Bhyg_09521</name>
</gene>
<feature type="compositionally biased region" description="Polar residues" evidence="1">
    <location>
        <begin position="790"/>
        <end position="805"/>
    </location>
</feature>
<dbReference type="GO" id="GO:0006357">
    <property type="term" value="P:regulation of transcription by RNA polymerase II"/>
    <property type="evidence" value="ECO:0007669"/>
    <property type="project" value="InterPro"/>
</dbReference>
<dbReference type="Proteomes" id="UP001151699">
    <property type="component" value="Chromosome B"/>
</dbReference>
<comment type="caution">
    <text evidence="2">The sequence shown here is derived from an EMBL/GenBank/DDBJ whole genome shotgun (WGS) entry which is preliminary data.</text>
</comment>
<dbReference type="OrthoDB" id="435275at2759"/>
<dbReference type="PANTHER" id="PTHR14898">
    <property type="entry name" value="ENHANCER OF POLYCOMB"/>
    <property type="match status" value="1"/>
</dbReference>
<dbReference type="InterPro" id="IPR024943">
    <property type="entry name" value="Enhancer_polycomb"/>
</dbReference>
<protein>
    <submittedName>
        <fullName evidence="2">Enhancer of polycomb like 1</fullName>
    </submittedName>
</protein>
<feature type="region of interest" description="Disordered" evidence="1">
    <location>
        <begin position="290"/>
        <end position="345"/>
    </location>
</feature>
<dbReference type="EMBL" id="WJQU01000002">
    <property type="protein sequence ID" value="KAJ6644552.1"/>
    <property type="molecule type" value="Genomic_DNA"/>
</dbReference>
<evidence type="ECO:0000313" key="2">
    <source>
        <dbReference type="EMBL" id="KAJ6644552.1"/>
    </source>
</evidence>
<organism evidence="2 3">
    <name type="scientific">Pseudolycoriella hygida</name>
    <dbReference type="NCBI Taxonomy" id="35572"/>
    <lineage>
        <taxon>Eukaryota</taxon>
        <taxon>Metazoa</taxon>
        <taxon>Ecdysozoa</taxon>
        <taxon>Arthropoda</taxon>
        <taxon>Hexapoda</taxon>
        <taxon>Insecta</taxon>
        <taxon>Pterygota</taxon>
        <taxon>Neoptera</taxon>
        <taxon>Endopterygota</taxon>
        <taxon>Diptera</taxon>
        <taxon>Nematocera</taxon>
        <taxon>Sciaroidea</taxon>
        <taxon>Sciaridae</taxon>
        <taxon>Pseudolycoriella</taxon>
    </lineage>
</organism>
<dbReference type="GO" id="GO:0035267">
    <property type="term" value="C:NuA4 histone acetyltransferase complex"/>
    <property type="evidence" value="ECO:0007669"/>
    <property type="project" value="InterPro"/>
</dbReference>
<feature type="non-terminal residue" evidence="2">
    <location>
        <position position="1"/>
    </location>
</feature>
<feature type="region of interest" description="Disordered" evidence="1">
    <location>
        <begin position="779"/>
        <end position="808"/>
    </location>
</feature>
<feature type="compositionally biased region" description="Basic residues" evidence="1">
    <location>
        <begin position="299"/>
        <end position="311"/>
    </location>
</feature>
<proteinExistence type="predicted"/>
<name>A0A9Q0N7F1_9DIPT</name>
<accession>A0A9Q0N7F1</accession>
<dbReference type="AlphaFoldDB" id="A0A9Q0N7F1"/>
<evidence type="ECO:0000313" key="3">
    <source>
        <dbReference type="Proteomes" id="UP001151699"/>
    </source>
</evidence>
<sequence>EHHLQRAICTGLIIPTPEVLETDRAFYEKCYPADFKPTRQMIHMQPLGMEQDIPDYDMDSADEAWVSSPQSRRLNLTPLKFEEMMDRLEKSSGQTVVTVGEAKALLKQDDELSVTIYDYWLNKRLTMQHPLILSIRTENRPGAAPNNPYLAFRRRTEKMQTRKNRKNDETSYEKMLKLRRDLCRAVSLLDLVKKREKTKQEQLHLSVDIFEKRYQTRDFSGHLLNEYINNAVKSAAVRPAFAPIYANQFSHSSSSVAQSSPLPWAGNHHPFLPQQYHSVTAGANIKREVDVASSCSGRKEKRQYKKRKHKTTQRDKPYPSPGPNIEPLSSDEDEPLSSNHLGHDNVEDEGTYAFKRLKPCSYQKPLTKNFGNWPWTSKSENGLADPRYRYTLTSLRHARQRCIGFARRRTGRGGRVIFDRCSTSMDDWWSGLDYTIFDNDPAKTQRTSYANEEATSVKVKTDTDLMSNSIVVDLMRNRKNSIDRTRTPLEGGDSDIVIRNEQISINVKREKLDDYEIAGSHSSNMLSSSSVFDRSFSENVPSNSSSSIERNGNAATEVKIEIPSETIQIDRVKSPNKSDEDLYSEFLNEIRRDWLHFRPKTPPDMYDENTSELDESPFTEATSLAVEIQRLGEHPPSYMLTDAQDNIFQTSPFTFEDLTTDETPSSLDNSSSLLENNLSAESLPELSFGLENEDSEKMLENILQECQFDDLKSFNSNANFWNGILEDDVMDDPKKTSFERITSDLLQIGDDRMKRGKRKLPHRQQKVGSSVITISSIPETPFFRREKPSDQQQLDQSNAPKNSSPLPIADDVNATTILNRANEIILSSQIKEEPVDDEVVPILFKQQPNTPISKSPQLAIVKTENVNLTNTHPMQQKAFILHQQSATPIIQQVSQVPNSGEGTIILSTAATTPLRKHTNGPTEKSPFEQLIKKASIINRKLHIQQRPVEIKAEDSTEVKSKIEGATYIKMAAFPSEFNVVASNNLALNAAAVASNHNYSLTPQSAVHHQPITLI</sequence>
<keyword evidence="3" id="KW-1185">Reference proteome</keyword>